<dbReference type="SMART" id="SM00567">
    <property type="entry name" value="EZ_HEAT"/>
    <property type="match status" value="5"/>
</dbReference>
<dbReference type="InterPro" id="IPR016024">
    <property type="entry name" value="ARM-type_fold"/>
</dbReference>
<keyword evidence="2" id="KW-0605">Phycobilisome</keyword>
<dbReference type="SUPFAM" id="SSF48371">
    <property type="entry name" value="ARM repeat"/>
    <property type="match status" value="1"/>
</dbReference>
<gene>
    <name evidence="3" type="ORF">K4A83_08640</name>
</gene>
<dbReference type="PANTHER" id="PTHR12697">
    <property type="entry name" value="PBS LYASE HEAT-LIKE PROTEIN"/>
    <property type="match status" value="1"/>
</dbReference>
<evidence type="ECO:0000313" key="4">
    <source>
        <dbReference type="Proteomes" id="UP001526426"/>
    </source>
</evidence>
<dbReference type="EMBL" id="JAIHOM010000034">
    <property type="protein sequence ID" value="MCW6036337.1"/>
    <property type="molecule type" value="Genomic_DNA"/>
</dbReference>
<name>A0ABT3L4A8_9CYAN</name>
<organism evidence="3 4">
    <name type="scientific">Spirulina subsalsa FACHB-351</name>
    <dbReference type="NCBI Taxonomy" id="234711"/>
    <lineage>
        <taxon>Bacteria</taxon>
        <taxon>Bacillati</taxon>
        <taxon>Cyanobacteriota</taxon>
        <taxon>Cyanophyceae</taxon>
        <taxon>Spirulinales</taxon>
        <taxon>Spirulinaceae</taxon>
        <taxon>Spirulina</taxon>
    </lineage>
</organism>
<evidence type="ECO:0000313" key="3">
    <source>
        <dbReference type="EMBL" id="MCW6036337.1"/>
    </source>
</evidence>
<dbReference type="InterPro" id="IPR004155">
    <property type="entry name" value="PBS_lyase_HEAT"/>
</dbReference>
<proteinExistence type="predicted"/>
<accession>A0ABT3L4A8</accession>
<evidence type="ECO:0000256" key="1">
    <source>
        <dbReference type="ARBA" id="ARBA00022549"/>
    </source>
</evidence>
<protein>
    <submittedName>
        <fullName evidence="3">HEAT repeat domain-containing protein</fullName>
    </submittedName>
</protein>
<dbReference type="Pfam" id="PF13646">
    <property type="entry name" value="HEAT_2"/>
    <property type="match status" value="1"/>
</dbReference>
<evidence type="ECO:0000256" key="2">
    <source>
        <dbReference type="ARBA" id="ARBA00022738"/>
    </source>
</evidence>
<keyword evidence="4" id="KW-1185">Reference proteome</keyword>
<dbReference type="PANTHER" id="PTHR12697:SF5">
    <property type="entry name" value="DEOXYHYPUSINE HYDROXYLASE"/>
    <property type="match status" value="1"/>
</dbReference>
<dbReference type="Proteomes" id="UP001526426">
    <property type="component" value="Unassembled WGS sequence"/>
</dbReference>
<sequence>MTITPESVQALLNSEDYGDRLSGLNKLRQLSPDVAFGLIKPLITDSHPRVRYSAVSQMDSLGGQNLAETLPLLRERLLTDKESDVRAAAADAIAALKLTEAFDDLLTVYQQSEDDWLIQFSIIAALGEMGEPRSFPLLEEALASDNNLLQTAAIGSLGELGDPRAVALLAPFVTHGDWQIRHRLVQALSRLGTPETHALLAQLAQDEFPQIAQDAQAALSQ</sequence>
<dbReference type="RefSeq" id="WP_265264092.1">
    <property type="nucleotide sequence ID" value="NZ_JAIHOM010000034.1"/>
</dbReference>
<keyword evidence="1" id="KW-0042">Antenna complex</keyword>
<dbReference type="Gene3D" id="1.25.10.10">
    <property type="entry name" value="Leucine-rich Repeat Variant"/>
    <property type="match status" value="2"/>
</dbReference>
<dbReference type="NCBIfam" id="NF045915">
    <property type="entry name" value="PhycobilmeDegNblB"/>
    <property type="match status" value="1"/>
</dbReference>
<comment type="caution">
    <text evidence="3">The sequence shown here is derived from an EMBL/GenBank/DDBJ whole genome shotgun (WGS) entry which is preliminary data.</text>
</comment>
<reference evidence="3 4" key="1">
    <citation type="submission" date="2021-08" db="EMBL/GenBank/DDBJ databases">
        <title>Draft genome sequence of Spirulina subsalsa with high tolerance to salinity and hype-accumulation of phycocyanin.</title>
        <authorList>
            <person name="Pei H."/>
            <person name="Jiang L."/>
        </authorList>
    </citation>
    <scope>NUCLEOTIDE SEQUENCE [LARGE SCALE GENOMIC DNA]</scope>
    <source>
        <strain evidence="3 4">FACHB-351</strain>
    </source>
</reference>
<dbReference type="InterPro" id="IPR011989">
    <property type="entry name" value="ARM-like"/>
</dbReference>